<evidence type="ECO:0000313" key="4">
    <source>
        <dbReference type="Proteomes" id="UP000240739"/>
    </source>
</evidence>
<dbReference type="RefSeq" id="WP_107569846.1">
    <property type="nucleotide sequence ID" value="NZ_PYYB01000002.1"/>
</dbReference>
<feature type="chain" id="PRO_5015462348" evidence="2">
    <location>
        <begin position="21"/>
        <end position="211"/>
    </location>
</feature>
<gene>
    <name evidence="3" type="ORF">C7Y72_14125</name>
</gene>
<organism evidence="3 4">
    <name type="scientific">Paraconexibacter algicola</name>
    <dbReference type="NCBI Taxonomy" id="2133960"/>
    <lineage>
        <taxon>Bacteria</taxon>
        <taxon>Bacillati</taxon>
        <taxon>Actinomycetota</taxon>
        <taxon>Thermoleophilia</taxon>
        <taxon>Solirubrobacterales</taxon>
        <taxon>Paraconexibacteraceae</taxon>
        <taxon>Paraconexibacter</taxon>
    </lineage>
</organism>
<evidence type="ECO:0000256" key="2">
    <source>
        <dbReference type="SAM" id="SignalP"/>
    </source>
</evidence>
<proteinExistence type="predicted"/>
<sequence length="211" mass="22319">MRKLLIPLVALVLVPPSALAADTWPGSAPIRDARALKSHHTTFTLTGARWAQVVGALAGTPMLGSYRFDTPMPSGYQCSVGLTVRSTLTRVRPRRTGNAVDPRPVGDGGSSGQQLRISRSGRHGGVTWWTGVISDDAASAAAYQRAPKALRRDGKRWIVHQVNVGSSANPVDEAACRKIARRTGSIAVLRVARTLGVTAGPPVSAPPYEIA</sequence>
<evidence type="ECO:0000256" key="1">
    <source>
        <dbReference type="SAM" id="MobiDB-lite"/>
    </source>
</evidence>
<keyword evidence="2" id="KW-0732">Signal</keyword>
<accession>A0A2T4UEA8</accession>
<keyword evidence="4" id="KW-1185">Reference proteome</keyword>
<feature type="signal peptide" evidence="2">
    <location>
        <begin position="1"/>
        <end position="20"/>
    </location>
</feature>
<dbReference type="Proteomes" id="UP000240739">
    <property type="component" value="Unassembled WGS sequence"/>
</dbReference>
<name>A0A2T4UEA8_9ACTN</name>
<reference evidence="3 4" key="1">
    <citation type="submission" date="2018-03" db="EMBL/GenBank/DDBJ databases">
        <title>Aquarubrobacter algicola gen. nov., sp. nov., a novel actinobacterium isolated from shallow eutrophic lake during the end of cyanobacterial harmful algal blooms.</title>
        <authorList>
            <person name="Chun S.J."/>
        </authorList>
    </citation>
    <scope>NUCLEOTIDE SEQUENCE [LARGE SCALE GENOMIC DNA]</scope>
    <source>
        <strain evidence="3 4">Seoho-28</strain>
    </source>
</reference>
<feature type="region of interest" description="Disordered" evidence="1">
    <location>
        <begin position="94"/>
        <end position="118"/>
    </location>
</feature>
<dbReference type="AlphaFoldDB" id="A0A2T4UEA8"/>
<protein>
    <submittedName>
        <fullName evidence="3">Uncharacterized protein</fullName>
    </submittedName>
</protein>
<comment type="caution">
    <text evidence="3">The sequence shown here is derived from an EMBL/GenBank/DDBJ whole genome shotgun (WGS) entry which is preliminary data.</text>
</comment>
<dbReference type="EMBL" id="PYYB01000002">
    <property type="protein sequence ID" value="PTL56127.1"/>
    <property type="molecule type" value="Genomic_DNA"/>
</dbReference>
<evidence type="ECO:0000313" key="3">
    <source>
        <dbReference type="EMBL" id="PTL56127.1"/>
    </source>
</evidence>